<name>D2E400_9PEZI</name>
<dbReference type="AlphaFoldDB" id="D2E400"/>
<protein>
    <submittedName>
        <fullName evidence="1">Ribosomal protein 3</fullName>
    </submittedName>
</protein>
<keyword evidence="1" id="KW-0496">Mitochondrion</keyword>
<dbReference type="GO" id="GO:0005840">
    <property type="term" value="C:ribosome"/>
    <property type="evidence" value="ECO:0007669"/>
    <property type="project" value="UniProtKB-KW"/>
</dbReference>
<keyword evidence="1" id="KW-0689">Ribosomal protein</keyword>
<keyword evidence="1" id="KW-0687">Ribonucleoprotein</keyword>
<dbReference type="EMBL" id="FJ895610">
    <property type="protein sequence ID" value="ACZ97562.1"/>
    <property type="molecule type" value="Genomic_DNA"/>
</dbReference>
<organism evidence="1">
    <name type="scientific">Knoxdaviesia proteae</name>
    <dbReference type="NCBI Taxonomy" id="1215355"/>
    <lineage>
        <taxon>Eukaryota</taxon>
        <taxon>Fungi</taxon>
        <taxon>Dikarya</taxon>
        <taxon>Ascomycota</taxon>
        <taxon>Pezizomycotina</taxon>
        <taxon>Sordariomycetes</taxon>
        <taxon>Hypocreomycetidae</taxon>
        <taxon>Microascales</taxon>
        <taxon>Gondwanamycetaceae</taxon>
        <taxon>Knoxdaviesia</taxon>
    </lineage>
</organism>
<accession>D2E400</accession>
<evidence type="ECO:0000313" key="1">
    <source>
        <dbReference type="EMBL" id="ACZ97562.1"/>
    </source>
</evidence>
<sequence>MKKIFNNNLNKKFKSTQLNINTNDKGKLKYFPAFSNEWLNSTYFYNKNNIKNVPFNFIEIQKIIKHYFAFFFKGDEYFNFFNNSPNNLLKIHISKANIKYTYNKAIITIYIINLEKNILLLNYKKVFNYYMPYLLNIFDDLNILRFNHIKLISQIWNKFQYIYNKEIYLKTLIIINKTYIDKLNILLKNFISFSKIIKINLNIYLLNEIKLKNIYLNKLSKLISKILNKKYVEFKIINLKSFINNPDIFTSILGIKLSKDNLHLVKNVNAILNRIKFNNKIFLKERRLRKSLDLDLIENKFQNLRILSNLKNKNINELFNNLYEIKLDNKSNLPNDNYYSIYNNIFNNIKYKKLGGIRIEVKGRLSRRYRADRAIFKFNWKGGLENIDSSVKGISTVLTRGHLKSNIVHSMYVSKRHIGAFAVKGWISGK</sequence>
<geneLocation type="mitochondrion" evidence="1"/>
<proteinExistence type="predicted"/>
<reference evidence="1" key="1">
    <citation type="journal article" date="2009" name="J. Mol. Evol.">
        <title>Molecular evolution of the mtDNA encoded rps3 gene among filamentous ascomycetes fungi with an emphasis on the Ophiostomatoid fungi.</title>
        <authorList>
            <person name="Sethuraman J."/>
            <person name="Majer A."/>
            <person name="Iranpour M."/>
            <person name="Hausner G."/>
        </authorList>
    </citation>
    <scope>NUCLEOTIDE SEQUENCE</scope>
    <source>
        <strain evidence="1">CBS 484.88</strain>
    </source>
</reference>
<gene>
    <name evidence="1" type="primary">rps3</name>
</gene>